<evidence type="ECO:0000256" key="3">
    <source>
        <dbReference type="ARBA" id="ARBA00022448"/>
    </source>
</evidence>
<comment type="similarity">
    <text evidence="2 11">Belongs to the peptidase C54 family.</text>
</comment>
<dbReference type="OrthoDB" id="2960936at2759"/>
<dbReference type="EMBL" id="VXIT01000012">
    <property type="protein sequence ID" value="KAA6408862.1"/>
    <property type="molecule type" value="Genomic_DNA"/>
</dbReference>
<feature type="compositionally biased region" description="Basic and acidic residues" evidence="12">
    <location>
        <begin position="69"/>
        <end position="87"/>
    </location>
</feature>
<name>A0A5M8PJU7_9LECA</name>
<keyword evidence="7" id="KW-0788">Thiol protease</keyword>
<dbReference type="PANTHER" id="PTHR22624:SF49">
    <property type="entry name" value="CYSTEINE PROTEASE"/>
    <property type="match status" value="1"/>
</dbReference>
<dbReference type="GO" id="GO:0005634">
    <property type="term" value="C:nucleus"/>
    <property type="evidence" value="ECO:0007669"/>
    <property type="project" value="UniProtKB-SubCell"/>
</dbReference>
<dbReference type="GO" id="GO:0000045">
    <property type="term" value="P:autophagosome assembly"/>
    <property type="evidence" value="ECO:0007669"/>
    <property type="project" value="TreeGrafter"/>
</dbReference>
<evidence type="ECO:0000256" key="1">
    <source>
        <dbReference type="ARBA" id="ARBA00004329"/>
    </source>
</evidence>
<keyword evidence="4 11" id="KW-0963">Cytoplasm</keyword>
<feature type="region of interest" description="Disordered" evidence="12">
    <location>
        <begin position="41"/>
        <end position="105"/>
    </location>
</feature>
<evidence type="ECO:0000313" key="14">
    <source>
        <dbReference type="EMBL" id="KAA6408862.1"/>
    </source>
</evidence>
<evidence type="ECO:0000256" key="12">
    <source>
        <dbReference type="SAM" id="MobiDB-lite"/>
    </source>
</evidence>
<reference evidence="14 15" key="1">
    <citation type="submission" date="2019-09" db="EMBL/GenBank/DDBJ databases">
        <title>The hologenome of the rock-dwelling lichen Lasallia pustulata.</title>
        <authorList>
            <person name="Greshake Tzovaras B."/>
            <person name="Segers F."/>
            <person name="Bicker A."/>
            <person name="Dal Grande F."/>
            <person name="Otte J."/>
            <person name="Hankeln T."/>
            <person name="Schmitt I."/>
            <person name="Ebersberger I."/>
        </authorList>
    </citation>
    <scope>NUCLEOTIDE SEQUENCE [LARGE SCALE GENOMIC DNA]</scope>
    <source>
        <strain evidence="14">A1-1</strain>
    </source>
</reference>
<dbReference type="PANTHER" id="PTHR22624">
    <property type="entry name" value="CYSTEINE PROTEASE ATG4"/>
    <property type="match status" value="1"/>
</dbReference>
<feature type="domain" description="Peptidase C54 catalytic" evidence="13">
    <location>
        <begin position="105"/>
        <end position="394"/>
    </location>
</feature>
<evidence type="ECO:0000313" key="15">
    <source>
        <dbReference type="Proteomes" id="UP000324767"/>
    </source>
</evidence>
<evidence type="ECO:0000256" key="8">
    <source>
        <dbReference type="ARBA" id="ARBA00022927"/>
    </source>
</evidence>
<proteinExistence type="inferred from homology"/>
<dbReference type="GO" id="GO:0000407">
    <property type="term" value="C:phagophore assembly site"/>
    <property type="evidence" value="ECO:0007669"/>
    <property type="project" value="UniProtKB-SubCell"/>
</dbReference>
<feature type="compositionally biased region" description="Acidic residues" evidence="12">
    <location>
        <begin position="425"/>
        <end position="443"/>
    </location>
</feature>
<dbReference type="InterPro" id="IPR038765">
    <property type="entry name" value="Papain-like_cys_pep_sf"/>
</dbReference>
<evidence type="ECO:0000259" key="13">
    <source>
        <dbReference type="Pfam" id="PF03416"/>
    </source>
</evidence>
<dbReference type="Pfam" id="PF03416">
    <property type="entry name" value="Peptidase_C54"/>
    <property type="match status" value="1"/>
</dbReference>
<evidence type="ECO:0000256" key="6">
    <source>
        <dbReference type="ARBA" id="ARBA00022801"/>
    </source>
</evidence>
<dbReference type="GO" id="GO:0035973">
    <property type="term" value="P:aggrephagy"/>
    <property type="evidence" value="ECO:0007669"/>
    <property type="project" value="TreeGrafter"/>
</dbReference>
<dbReference type="EC" id="3.4.22.-" evidence="11"/>
<dbReference type="GO" id="GO:0004197">
    <property type="term" value="F:cysteine-type endopeptidase activity"/>
    <property type="evidence" value="ECO:0007669"/>
    <property type="project" value="TreeGrafter"/>
</dbReference>
<protein>
    <recommendedName>
        <fullName evidence="11">Cysteine protease</fullName>
        <ecNumber evidence="11">3.4.22.-</ecNumber>
    </recommendedName>
</protein>
<dbReference type="GO" id="GO:0034727">
    <property type="term" value="P:piecemeal microautophagy of the nucleus"/>
    <property type="evidence" value="ECO:0007669"/>
    <property type="project" value="TreeGrafter"/>
</dbReference>
<evidence type="ECO:0000256" key="7">
    <source>
        <dbReference type="ARBA" id="ARBA00022807"/>
    </source>
</evidence>
<dbReference type="GO" id="GO:0016485">
    <property type="term" value="P:protein processing"/>
    <property type="evidence" value="ECO:0007669"/>
    <property type="project" value="TreeGrafter"/>
</dbReference>
<comment type="caution">
    <text evidence="14">The sequence shown here is derived from an EMBL/GenBank/DDBJ whole genome shotgun (WGS) entry which is preliminary data.</text>
</comment>
<comment type="subcellular location">
    <subcellularLocation>
        <location evidence="11">Nucleus</location>
    </subcellularLocation>
    <subcellularLocation>
        <location evidence="11">Cytoplasm</location>
    </subcellularLocation>
    <subcellularLocation>
        <location evidence="1">Preautophagosomal structure</location>
    </subcellularLocation>
</comment>
<evidence type="ECO:0000256" key="4">
    <source>
        <dbReference type="ARBA" id="ARBA00022490"/>
    </source>
</evidence>
<sequence length="452" mass="50353">MANVDLGRYKRIVQYFWDPEPKNDDAARLPIWCLGKKYTSSLTSESDCPSSRRDSQSGQVLPQGLAKPSVEDDGNRYAEETEDERRGMHTVRGSGSEDESGWPPTFLDDFESRIWFTYRSNFPSITRSPDPNASSAMSLSVRIRSQLVDQGGFTSDTGWGCMIRSGQCLLANALLMLRLGRDWRRGTKQAEELQLLSLFADDPDAPFSIHRFVQHGASACGKHPGEWFGPSATARCIRALSEERANTGLRVYMTGDGSDIYEDAFLEVAKAGDGSFSPTLVLLGIRLGIDRVTPVYWEALKTSLRLSQSVGIAGGRPSSSHYFVGVQGDYFFYLDPHQTRPALPLHRSLTQYTAEDVESCHSRRLRRLHIKDMDPSMLIAFLIRDEADWRDWRDAVSHVQGKAVVHVSDRNLALHGHGAGRESAVDDVETFDDEDSGDEDDGEIVEHPSAST</sequence>
<dbReference type="InterPro" id="IPR005078">
    <property type="entry name" value="Peptidase_C54"/>
</dbReference>
<accession>A0A5M8PJU7</accession>
<dbReference type="GO" id="GO:0019786">
    <property type="term" value="F:protein-phosphatidylethanolamide deconjugating activity"/>
    <property type="evidence" value="ECO:0007669"/>
    <property type="project" value="InterPro"/>
</dbReference>
<dbReference type="GO" id="GO:0015031">
    <property type="term" value="P:protein transport"/>
    <property type="evidence" value="ECO:0007669"/>
    <property type="project" value="UniProtKB-KW"/>
</dbReference>
<dbReference type="GO" id="GO:0000423">
    <property type="term" value="P:mitophagy"/>
    <property type="evidence" value="ECO:0007669"/>
    <property type="project" value="TreeGrafter"/>
</dbReference>
<comment type="function">
    <text evidence="11">Required for selective autophagic degradation of the nucleus (nucleophagy) as well as for mitophagy which contributes to regulate mitochondrial quantity and quality by eliminating the mitochondria to a basal level to fulfill cellular energy requirements and preventing excess ROS production.</text>
</comment>
<evidence type="ECO:0000256" key="2">
    <source>
        <dbReference type="ARBA" id="ARBA00010958"/>
    </source>
</evidence>
<keyword evidence="3" id="KW-0813">Transport</keyword>
<keyword evidence="6 11" id="KW-0378">Hydrolase</keyword>
<dbReference type="SUPFAM" id="SSF54001">
    <property type="entry name" value="Cysteine proteinases"/>
    <property type="match status" value="1"/>
</dbReference>
<evidence type="ECO:0000256" key="9">
    <source>
        <dbReference type="ARBA" id="ARBA00023006"/>
    </source>
</evidence>
<feature type="region of interest" description="Disordered" evidence="12">
    <location>
        <begin position="417"/>
        <end position="452"/>
    </location>
</feature>
<evidence type="ECO:0000256" key="10">
    <source>
        <dbReference type="ARBA" id="ARBA00029362"/>
    </source>
</evidence>
<dbReference type="InterPro" id="IPR046792">
    <property type="entry name" value="Peptidase_C54_cat"/>
</dbReference>
<keyword evidence="9" id="KW-0072">Autophagy</keyword>
<evidence type="ECO:0000256" key="5">
    <source>
        <dbReference type="ARBA" id="ARBA00022670"/>
    </source>
</evidence>
<keyword evidence="11" id="KW-0539">Nucleus</keyword>
<dbReference type="AlphaFoldDB" id="A0A5M8PJU7"/>
<gene>
    <name evidence="14" type="ORF">FRX48_07206</name>
</gene>
<comment type="catalytic activity">
    <reaction evidence="10">
        <text>[protein]-C-terminal L-amino acid-glycyl-phosphatidylethanolamide + H2O = [protein]-C-terminal L-amino acid-glycine + a 1,2-diacyl-sn-glycero-3-phosphoethanolamine</text>
        <dbReference type="Rhea" id="RHEA:67548"/>
        <dbReference type="Rhea" id="RHEA-COMP:17323"/>
        <dbReference type="Rhea" id="RHEA-COMP:17324"/>
        <dbReference type="ChEBI" id="CHEBI:15377"/>
        <dbReference type="ChEBI" id="CHEBI:64612"/>
        <dbReference type="ChEBI" id="CHEBI:172940"/>
        <dbReference type="ChEBI" id="CHEBI:172941"/>
    </reaction>
    <physiologicalReaction direction="left-to-right" evidence="10">
        <dbReference type="Rhea" id="RHEA:67549"/>
    </physiologicalReaction>
</comment>
<dbReference type="Proteomes" id="UP000324767">
    <property type="component" value="Unassembled WGS sequence"/>
</dbReference>
<keyword evidence="8" id="KW-0653">Protein transport</keyword>
<organism evidence="14 15">
    <name type="scientific">Lasallia pustulata</name>
    <dbReference type="NCBI Taxonomy" id="136370"/>
    <lineage>
        <taxon>Eukaryota</taxon>
        <taxon>Fungi</taxon>
        <taxon>Dikarya</taxon>
        <taxon>Ascomycota</taxon>
        <taxon>Pezizomycotina</taxon>
        <taxon>Lecanoromycetes</taxon>
        <taxon>OSLEUM clade</taxon>
        <taxon>Umbilicariomycetidae</taxon>
        <taxon>Umbilicariales</taxon>
        <taxon>Umbilicariaceae</taxon>
        <taxon>Lasallia</taxon>
    </lineage>
</organism>
<keyword evidence="5 11" id="KW-0645">Protease</keyword>
<evidence type="ECO:0000256" key="11">
    <source>
        <dbReference type="RuleBase" id="RU363115"/>
    </source>
</evidence>